<dbReference type="Pfam" id="PF01797">
    <property type="entry name" value="Y1_Tnp"/>
    <property type="match status" value="1"/>
</dbReference>
<comment type="caution">
    <text evidence="2">The sequence shown here is derived from an EMBL/GenBank/DDBJ whole genome shotgun (WGS) entry which is preliminary data.</text>
</comment>
<evidence type="ECO:0000259" key="1">
    <source>
        <dbReference type="Pfam" id="PF01797"/>
    </source>
</evidence>
<dbReference type="Proteomes" id="UP001597199">
    <property type="component" value="Unassembled WGS sequence"/>
</dbReference>
<dbReference type="RefSeq" id="WP_204119643.1">
    <property type="nucleotide sequence ID" value="NZ_BOLV01000020.1"/>
</dbReference>
<dbReference type="Gene3D" id="3.30.70.1290">
    <property type="entry name" value="Transposase IS200-like"/>
    <property type="match status" value="1"/>
</dbReference>
<proteinExistence type="predicted"/>
<evidence type="ECO:0000313" key="3">
    <source>
        <dbReference type="Proteomes" id="UP001597199"/>
    </source>
</evidence>
<dbReference type="EMBL" id="JBHTOA010000014">
    <property type="protein sequence ID" value="MFD1397974.1"/>
    <property type="molecule type" value="Genomic_DNA"/>
</dbReference>
<name>A0ABW4BCC7_9LACO</name>
<feature type="domain" description="Transposase IS200-like" evidence="1">
    <location>
        <begin position="14"/>
        <end position="55"/>
    </location>
</feature>
<protein>
    <submittedName>
        <fullName evidence="2">Transposase</fullName>
    </submittedName>
</protein>
<dbReference type="SUPFAM" id="SSF143422">
    <property type="entry name" value="Transposase IS200-like"/>
    <property type="match status" value="1"/>
</dbReference>
<accession>A0ABW4BCC7</accession>
<reference evidence="3" key="1">
    <citation type="journal article" date="2019" name="Int. J. Syst. Evol. Microbiol.">
        <title>The Global Catalogue of Microorganisms (GCM) 10K type strain sequencing project: providing services to taxonomists for standard genome sequencing and annotation.</title>
        <authorList>
            <consortium name="The Broad Institute Genomics Platform"/>
            <consortium name="The Broad Institute Genome Sequencing Center for Infectious Disease"/>
            <person name="Wu L."/>
            <person name="Ma J."/>
        </authorList>
    </citation>
    <scope>NUCLEOTIDE SEQUENCE [LARGE SCALE GENOMIC DNA]</scope>
    <source>
        <strain evidence="3">CCM 9110</strain>
    </source>
</reference>
<gene>
    <name evidence="2" type="ORF">ACFQ41_01470</name>
</gene>
<dbReference type="InterPro" id="IPR002686">
    <property type="entry name" value="Transposase_17"/>
</dbReference>
<dbReference type="InterPro" id="IPR036515">
    <property type="entry name" value="Transposase_17_sf"/>
</dbReference>
<sequence length="60" mass="7185">MKDTTSSTYCRTALYNLDYYIIWGAKYRNGILKQNVEVMLKRMMYEITERYGLESTTGNW</sequence>
<organism evidence="2 3">
    <name type="scientific">Lacticaseibacillus suilingensis</name>
    <dbReference type="NCBI Taxonomy" id="2799577"/>
    <lineage>
        <taxon>Bacteria</taxon>
        <taxon>Bacillati</taxon>
        <taxon>Bacillota</taxon>
        <taxon>Bacilli</taxon>
        <taxon>Lactobacillales</taxon>
        <taxon>Lactobacillaceae</taxon>
        <taxon>Lacticaseibacillus</taxon>
    </lineage>
</organism>
<keyword evidence="3" id="KW-1185">Reference proteome</keyword>
<evidence type="ECO:0000313" key="2">
    <source>
        <dbReference type="EMBL" id="MFD1397974.1"/>
    </source>
</evidence>